<sequence>MAFLVVVKWDAVRAGRFLLGTAGGSAELEYTNHRAPAPPKKEQTPRKSETLFSRWLSWPGGQHTGPHPAVGLQAQPRRGNLCFALAHQDTVIEWSLVFSAPIAFVPWQIKGLSATPDANWLGVGSLQLCCWPKFKLDMALSIEGIISKGSFAIVDHRSIHPLDPRWSSRVAHCFHGGGLDPQLNATDDGNDGSSAMDLRVKNQKPRILPGWTSAMPASVRPGRGSSISS</sequence>
<proteinExistence type="predicted"/>
<dbReference type="EMBL" id="VDEP01000005">
    <property type="protein sequence ID" value="KAA1137818.1"/>
    <property type="molecule type" value="Genomic_DNA"/>
</dbReference>
<evidence type="ECO:0000313" key="2">
    <source>
        <dbReference type="EMBL" id="KAA1067402.1"/>
    </source>
</evidence>
<evidence type="ECO:0000256" key="1">
    <source>
        <dbReference type="SAM" id="MobiDB-lite"/>
    </source>
</evidence>
<evidence type="ECO:0000313" key="5">
    <source>
        <dbReference type="Proteomes" id="UP000325313"/>
    </source>
</evidence>
<dbReference type="Proteomes" id="UP000324748">
    <property type="component" value="Unassembled WGS sequence"/>
</dbReference>
<accession>A0A5B0LSN6</accession>
<dbReference type="AlphaFoldDB" id="A0A5B0LSN6"/>
<gene>
    <name evidence="2" type="ORF">PGT21_003924</name>
    <name evidence="3" type="ORF">PGTUg99_022668</name>
</gene>
<evidence type="ECO:0000313" key="4">
    <source>
        <dbReference type="Proteomes" id="UP000324748"/>
    </source>
</evidence>
<dbReference type="Proteomes" id="UP000325313">
    <property type="component" value="Unassembled WGS sequence"/>
</dbReference>
<evidence type="ECO:0000313" key="3">
    <source>
        <dbReference type="EMBL" id="KAA1137818.1"/>
    </source>
</evidence>
<reference evidence="4 5" key="1">
    <citation type="submission" date="2019-05" db="EMBL/GenBank/DDBJ databases">
        <title>Emergence of the Ug99 lineage of the wheat stem rust pathogen through somatic hybridization.</title>
        <authorList>
            <person name="Li F."/>
            <person name="Upadhyaya N.M."/>
            <person name="Sperschneider J."/>
            <person name="Matny O."/>
            <person name="Nguyen-Phuc H."/>
            <person name="Mago R."/>
            <person name="Raley C."/>
            <person name="Miller M.E."/>
            <person name="Silverstein K.A.T."/>
            <person name="Henningsen E."/>
            <person name="Hirsch C.D."/>
            <person name="Visser B."/>
            <person name="Pretorius Z.A."/>
            <person name="Steffenson B.J."/>
            <person name="Schwessinger B."/>
            <person name="Dodds P.N."/>
            <person name="Figueroa M."/>
        </authorList>
    </citation>
    <scope>NUCLEOTIDE SEQUENCE [LARGE SCALE GENOMIC DNA]</scope>
    <source>
        <strain evidence="2">21-0</strain>
        <strain evidence="3 5">Ug99</strain>
    </source>
</reference>
<comment type="caution">
    <text evidence="2">The sequence shown here is derived from an EMBL/GenBank/DDBJ whole genome shotgun (WGS) entry which is preliminary data.</text>
</comment>
<name>A0A5B0LSN6_PUCGR</name>
<dbReference type="EMBL" id="VSWC01000184">
    <property type="protein sequence ID" value="KAA1067402.1"/>
    <property type="molecule type" value="Genomic_DNA"/>
</dbReference>
<protein>
    <submittedName>
        <fullName evidence="2">Uncharacterized protein</fullName>
    </submittedName>
</protein>
<organism evidence="2 4">
    <name type="scientific">Puccinia graminis f. sp. tritici</name>
    <dbReference type="NCBI Taxonomy" id="56615"/>
    <lineage>
        <taxon>Eukaryota</taxon>
        <taxon>Fungi</taxon>
        <taxon>Dikarya</taxon>
        <taxon>Basidiomycota</taxon>
        <taxon>Pucciniomycotina</taxon>
        <taxon>Pucciniomycetes</taxon>
        <taxon>Pucciniales</taxon>
        <taxon>Pucciniaceae</taxon>
        <taxon>Puccinia</taxon>
    </lineage>
</organism>
<feature type="region of interest" description="Disordered" evidence="1">
    <location>
        <begin position="209"/>
        <end position="229"/>
    </location>
</feature>
<keyword evidence="4" id="KW-1185">Reference proteome</keyword>